<dbReference type="InterPro" id="IPR045676">
    <property type="entry name" value="DUF6194"/>
</dbReference>
<keyword evidence="3" id="KW-1185">Reference proteome</keyword>
<accession>A0A2S2BVZ1</accession>
<reference evidence="2 3" key="1">
    <citation type="submission" date="2017-05" db="EMBL/GenBank/DDBJ databases">
        <title>Isolation of Rhodococcus sp. S2-17 biodegrading of BP-3.</title>
        <authorList>
            <person name="Lee Y."/>
            <person name="Kim K.H."/>
            <person name="Chun B.H."/>
            <person name="Jung H.S."/>
            <person name="Jeon C.O."/>
        </authorList>
    </citation>
    <scope>NUCLEOTIDE SEQUENCE [LARGE SCALE GENOMIC DNA]</scope>
    <source>
        <strain evidence="2 3">S2-17</strain>
    </source>
</reference>
<dbReference type="OrthoDB" id="9783727at2"/>
<gene>
    <name evidence="2" type="ORF">CBI38_15380</name>
</gene>
<dbReference type="Pfam" id="PF19694">
    <property type="entry name" value="DUF6194"/>
    <property type="match status" value="1"/>
</dbReference>
<dbReference type="AlphaFoldDB" id="A0A2S2BVZ1"/>
<dbReference type="KEGG" id="roz:CBI38_15380"/>
<dbReference type="RefSeq" id="WP_109330109.1">
    <property type="nucleotide sequence ID" value="NZ_CP021354.1"/>
</dbReference>
<dbReference type="Proteomes" id="UP000245711">
    <property type="component" value="Chromosome"/>
</dbReference>
<evidence type="ECO:0000313" key="3">
    <source>
        <dbReference type="Proteomes" id="UP000245711"/>
    </source>
</evidence>
<evidence type="ECO:0000259" key="1">
    <source>
        <dbReference type="Pfam" id="PF19694"/>
    </source>
</evidence>
<organism evidence="2 3">
    <name type="scientific">Rhodococcus oxybenzonivorans</name>
    <dbReference type="NCBI Taxonomy" id="1990687"/>
    <lineage>
        <taxon>Bacteria</taxon>
        <taxon>Bacillati</taxon>
        <taxon>Actinomycetota</taxon>
        <taxon>Actinomycetes</taxon>
        <taxon>Mycobacteriales</taxon>
        <taxon>Nocardiaceae</taxon>
        <taxon>Rhodococcus</taxon>
    </lineage>
</organism>
<proteinExistence type="predicted"/>
<protein>
    <submittedName>
        <fullName evidence="2">Erythromycin esterase</fullName>
    </submittedName>
</protein>
<feature type="domain" description="DUF6194" evidence="1">
    <location>
        <begin position="12"/>
        <end position="167"/>
    </location>
</feature>
<sequence>MTTNDPEASALTQEHIIAVTLELPGVTVMTASEEGGAPRSSWGDTFFSYNPDGDPPTEQRFPFATIVTNDVEGWDTSSNLNRQGVFRLNVSVGRDRFRELLGFSPAEHAQRSCGIYYSALDRLLPHPNYAAQSWVSILNPAVATAHFVPGLLALAHGRARGRHFRRSAR</sequence>
<evidence type="ECO:0000313" key="2">
    <source>
        <dbReference type="EMBL" id="AWK72739.1"/>
    </source>
</evidence>
<name>A0A2S2BVZ1_9NOCA</name>
<dbReference type="EMBL" id="CP021354">
    <property type="protein sequence ID" value="AWK72739.1"/>
    <property type="molecule type" value="Genomic_DNA"/>
</dbReference>